<sequence>MILSFRFRNFRSFLHEVFIDMSALNYDELSSHLIQTDSKKLIKTLAVYGASSSGKTNLILALVSFQSLIFKQLFLLKGISEKHHMSLLDLSCRSKIVPCQITDVNQQPTEMEISFISGQCVYEYGFTIKNQNILSEHLIADHQVVYTRTAGVLSVGRGFEKYLHKGTSFRPNDKQLFCSVLSCLDIPKITEIMKPFKCFFSKHIVYCFDFPEPFQFLGNSAIEERIYKIRENPNALNFGFEQLQKLGIPVSDLIIEHGIPMLGYRVKSRTTGQHQTYYMDFTNVPDSTMKYLSLFIDIYNLCQKGGILIIDNISDKFQPAIAKFIVDFFQRDSNVNVQLIFTTHDYSILNNQQFRRDEVAFVDINEYQESRLYTMADMEVRTGSSLSLDLLEKYRAVPIVKNNIF</sequence>
<dbReference type="OrthoDB" id="9809324at2"/>
<dbReference type="InterPro" id="IPR027417">
    <property type="entry name" value="P-loop_NTPase"/>
</dbReference>
<dbReference type="Pfam" id="PF13304">
    <property type="entry name" value="AAA_21"/>
    <property type="match status" value="1"/>
</dbReference>
<dbReference type="GO" id="GO:0016887">
    <property type="term" value="F:ATP hydrolysis activity"/>
    <property type="evidence" value="ECO:0007669"/>
    <property type="project" value="InterPro"/>
</dbReference>
<accession>A0A2M8Z670</accession>
<evidence type="ECO:0000313" key="3">
    <source>
        <dbReference type="Proteomes" id="UP000231092"/>
    </source>
</evidence>
<reference evidence="2 3" key="1">
    <citation type="submission" date="2017-11" db="EMBL/GenBank/DDBJ databases">
        <title>Understudied soil microbes with underappreciated capabilities: Untangling the Clostridium saccharolyticum group.</title>
        <authorList>
            <person name="Leschine S."/>
        </authorList>
    </citation>
    <scope>NUCLEOTIDE SEQUENCE [LARGE SCALE GENOMIC DNA]</scope>
    <source>
        <strain evidence="2 3">18A</strain>
    </source>
</reference>
<evidence type="ECO:0000313" key="2">
    <source>
        <dbReference type="EMBL" id="PJJ28931.1"/>
    </source>
</evidence>
<gene>
    <name evidence="2" type="ORF">H171_2453</name>
</gene>
<feature type="domain" description="ATPase AAA-type core" evidence="1">
    <location>
        <begin position="254"/>
        <end position="350"/>
    </location>
</feature>
<dbReference type="SUPFAM" id="SSF52540">
    <property type="entry name" value="P-loop containing nucleoside triphosphate hydrolases"/>
    <property type="match status" value="1"/>
</dbReference>
<dbReference type="PANTHER" id="PTHR40396:SF1">
    <property type="entry name" value="ATPASE AAA-TYPE CORE DOMAIN-CONTAINING PROTEIN"/>
    <property type="match status" value="1"/>
</dbReference>
<protein>
    <recommendedName>
        <fullName evidence="1">ATPase AAA-type core domain-containing protein</fullName>
    </recommendedName>
</protein>
<dbReference type="GO" id="GO:0005524">
    <property type="term" value="F:ATP binding"/>
    <property type="evidence" value="ECO:0007669"/>
    <property type="project" value="InterPro"/>
</dbReference>
<dbReference type="RefSeq" id="WP_100305379.1">
    <property type="nucleotide sequence ID" value="NZ_PGET01000001.1"/>
</dbReference>
<dbReference type="EMBL" id="PGET01000001">
    <property type="protein sequence ID" value="PJJ28931.1"/>
    <property type="molecule type" value="Genomic_DNA"/>
</dbReference>
<comment type="caution">
    <text evidence="2">The sequence shown here is derived from an EMBL/GenBank/DDBJ whole genome shotgun (WGS) entry which is preliminary data.</text>
</comment>
<dbReference type="PANTHER" id="PTHR40396">
    <property type="entry name" value="ATPASE-LIKE PROTEIN"/>
    <property type="match status" value="1"/>
</dbReference>
<proteinExistence type="predicted"/>
<dbReference type="AlphaFoldDB" id="A0A2M8Z670"/>
<name>A0A2M8Z670_9FIRM</name>
<dbReference type="InterPro" id="IPR003959">
    <property type="entry name" value="ATPase_AAA_core"/>
</dbReference>
<organism evidence="2 3">
    <name type="scientific">[Clostridium] celerecrescens 18A</name>
    <dbReference type="NCBI Taxonomy" id="1286362"/>
    <lineage>
        <taxon>Bacteria</taxon>
        <taxon>Bacillati</taxon>
        <taxon>Bacillota</taxon>
        <taxon>Clostridia</taxon>
        <taxon>Lachnospirales</taxon>
        <taxon>Lachnospiraceae</taxon>
        <taxon>Lacrimispora</taxon>
    </lineage>
</organism>
<dbReference type="Proteomes" id="UP000231092">
    <property type="component" value="Unassembled WGS sequence"/>
</dbReference>
<evidence type="ECO:0000259" key="1">
    <source>
        <dbReference type="Pfam" id="PF13304"/>
    </source>
</evidence>